<gene>
    <name evidence="2" type="ORF">NRE15_04535</name>
</gene>
<dbReference type="RefSeq" id="WP_313794410.1">
    <property type="nucleotide sequence ID" value="NZ_CP102453.1"/>
</dbReference>
<accession>A0ABY5P979</accession>
<evidence type="ECO:0000313" key="3">
    <source>
        <dbReference type="Proteomes" id="UP001315967"/>
    </source>
</evidence>
<proteinExistence type="predicted"/>
<keyword evidence="3" id="KW-1185">Reference proteome</keyword>
<feature type="domain" description="Beta-lactamase-related" evidence="1">
    <location>
        <begin position="39"/>
        <end position="324"/>
    </location>
</feature>
<dbReference type="Proteomes" id="UP001315967">
    <property type="component" value="Chromosome"/>
</dbReference>
<reference evidence="2 3" key="1">
    <citation type="submission" date="2022-08" db="EMBL/GenBank/DDBJ databases">
        <title>Aerococcaceae sp. nov isolated from spoiled eye mask.</title>
        <authorList>
            <person name="Zhou G."/>
            <person name="Xie X.-B."/>
            <person name="Shi Q.-S."/>
            <person name="Wang Y.-S."/>
            <person name="Wen X."/>
            <person name="Peng H."/>
            <person name="Yang X.-J."/>
            <person name="Tao H.-B."/>
            <person name="Huang X.-M."/>
        </authorList>
    </citation>
    <scope>NUCLEOTIDE SEQUENCE [LARGE SCALE GENOMIC DNA]</scope>
    <source>
        <strain evidence="3">DM20194951</strain>
    </source>
</reference>
<sequence>MKNTEEKLNKVYDKYQAKMKSSGMAFLVEDATGNFKWQRETGDLVDNQPFAIASVTKLYATTIMLKLVDQGQIALDDRLNNYLPASMLAGIHIYKGTDYSNYLTLRHLLTQTSGLPDYFTESTKDQQSTMQRFSQDPVVTFEENLAITKQLKPHFAPDTKGKAYYSDINFDLLEPLIVTLTNASVAENYQKYIFQPLQLQDTYVYTPGMPYDFPGFWMKGQTYKVPNSLGAWPTSGSLISTKTDMMVFLKAFWTGQLFDAKHYPTMKQYNSIQFYPLKYGLGHMRFKSFGAPEIIGHSGSTGVLCYYCPKYDVFITGCTNEVNEAKGIRIVLQLANSFK</sequence>
<evidence type="ECO:0000259" key="1">
    <source>
        <dbReference type="Pfam" id="PF00144"/>
    </source>
</evidence>
<dbReference type="InterPro" id="IPR001466">
    <property type="entry name" value="Beta-lactam-related"/>
</dbReference>
<dbReference type="InterPro" id="IPR050789">
    <property type="entry name" value="Diverse_Enzym_Activities"/>
</dbReference>
<dbReference type="EMBL" id="CP102453">
    <property type="protein sequence ID" value="UUX34918.1"/>
    <property type="molecule type" value="Genomic_DNA"/>
</dbReference>
<dbReference type="PANTHER" id="PTHR43283">
    <property type="entry name" value="BETA-LACTAMASE-RELATED"/>
    <property type="match status" value="1"/>
</dbReference>
<protein>
    <submittedName>
        <fullName evidence="2">Beta-lactamase family protein</fullName>
    </submittedName>
</protein>
<evidence type="ECO:0000313" key="2">
    <source>
        <dbReference type="EMBL" id="UUX34918.1"/>
    </source>
</evidence>
<name>A0ABY5P979_9LACT</name>
<dbReference type="Gene3D" id="3.40.710.10">
    <property type="entry name" value="DD-peptidase/beta-lactamase superfamily"/>
    <property type="match status" value="1"/>
</dbReference>
<dbReference type="Pfam" id="PF00144">
    <property type="entry name" value="Beta-lactamase"/>
    <property type="match status" value="1"/>
</dbReference>
<dbReference type="SUPFAM" id="SSF56601">
    <property type="entry name" value="beta-lactamase/transpeptidase-like"/>
    <property type="match status" value="1"/>
</dbReference>
<organism evidence="2 3">
    <name type="scientific">Fundicoccus culcitae</name>
    <dbReference type="NCBI Taxonomy" id="2969821"/>
    <lineage>
        <taxon>Bacteria</taxon>
        <taxon>Bacillati</taxon>
        <taxon>Bacillota</taxon>
        <taxon>Bacilli</taxon>
        <taxon>Lactobacillales</taxon>
        <taxon>Aerococcaceae</taxon>
        <taxon>Fundicoccus</taxon>
    </lineage>
</organism>
<dbReference type="InterPro" id="IPR012338">
    <property type="entry name" value="Beta-lactam/transpept-like"/>
</dbReference>